<dbReference type="PRINTS" id="PR00035">
    <property type="entry name" value="HTHGNTR"/>
</dbReference>
<dbReference type="Pfam" id="PF00392">
    <property type="entry name" value="GntR"/>
    <property type="match status" value="1"/>
</dbReference>
<dbReference type="GO" id="GO:0003700">
    <property type="term" value="F:DNA-binding transcription factor activity"/>
    <property type="evidence" value="ECO:0007669"/>
    <property type="project" value="InterPro"/>
</dbReference>
<evidence type="ECO:0000256" key="1">
    <source>
        <dbReference type="ARBA" id="ARBA00023015"/>
    </source>
</evidence>
<dbReference type="InterPro" id="IPR036390">
    <property type="entry name" value="WH_DNA-bd_sf"/>
</dbReference>
<dbReference type="Proteomes" id="UP000295601">
    <property type="component" value="Unassembled WGS sequence"/>
</dbReference>
<dbReference type="SUPFAM" id="SSF48008">
    <property type="entry name" value="GntR ligand-binding domain-like"/>
    <property type="match status" value="1"/>
</dbReference>
<dbReference type="PANTHER" id="PTHR43537:SF5">
    <property type="entry name" value="UXU OPERON TRANSCRIPTIONAL REGULATOR"/>
    <property type="match status" value="1"/>
</dbReference>
<evidence type="ECO:0000313" key="6">
    <source>
        <dbReference type="Proteomes" id="UP000295601"/>
    </source>
</evidence>
<accession>A0A4R6S5K7</accession>
<protein>
    <submittedName>
        <fullName evidence="5">GntR family transcriptional regulator</fullName>
    </submittedName>
</protein>
<dbReference type="SMART" id="SM00895">
    <property type="entry name" value="FCD"/>
    <property type="match status" value="1"/>
</dbReference>
<organism evidence="5 6">
    <name type="scientific">Leucobacter luti</name>
    <dbReference type="NCBI Taxonomy" id="340320"/>
    <lineage>
        <taxon>Bacteria</taxon>
        <taxon>Bacillati</taxon>
        <taxon>Actinomycetota</taxon>
        <taxon>Actinomycetes</taxon>
        <taxon>Micrococcales</taxon>
        <taxon>Microbacteriaceae</taxon>
        <taxon>Leucobacter</taxon>
    </lineage>
</organism>
<dbReference type="SUPFAM" id="SSF46785">
    <property type="entry name" value="Winged helix' DNA-binding domain"/>
    <property type="match status" value="1"/>
</dbReference>
<gene>
    <name evidence="5" type="ORF">EDF62_1004</name>
</gene>
<dbReference type="AlphaFoldDB" id="A0A4R6S5K7"/>
<name>A0A4R6S5K7_9MICO</name>
<reference evidence="5 6" key="1">
    <citation type="submission" date="2019-03" db="EMBL/GenBank/DDBJ databases">
        <title>Genomic analyses of the natural microbiome of Caenorhabditis elegans.</title>
        <authorList>
            <person name="Samuel B."/>
        </authorList>
    </citation>
    <scope>NUCLEOTIDE SEQUENCE [LARGE SCALE GENOMIC DNA]</scope>
    <source>
        <strain evidence="5 6">JUb18</strain>
    </source>
</reference>
<dbReference type="Gene3D" id="1.10.10.10">
    <property type="entry name" value="Winged helix-like DNA-binding domain superfamily/Winged helix DNA-binding domain"/>
    <property type="match status" value="1"/>
</dbReference>
<dbReference type="GO" id="GO:0003677">
    <property type="term" value="F:DNA binding"/>
    <property type="evidence" value="ECO:0007669"/>
    <property type="project" value="UniProtKB-KW"/>
</dbReference>
<dbReference type="PROSITE" id="PS50949">
    <property type="entry name" value="HTH_GNTR"/>
    <property type="match status" value="1"/>
</dbReference>
<proteinExistence type="predicted"/>
<evidence type="ECO:0000313" key="5">
    <source>
        <dbReference type="EMBL" id="TDP94584.1"/>
    </source>
</evidence>
<comment type="caution">
    <text evidence="5">The sequence shown here is derived from an EMBL/GenBank/DDBJ whole genome shotgun (WGS) entry which is preliminary data.</text>
</comment>
<dbReference type="Gene3D" id="1.20.120.530">
    <property type="entry name" value="GntR ligand-binding domain-like"/>
    <property type="match status" value="1"/>
</dbReference>
<evidence type="ECO:0000256" key="3">
    <source>
        <dbReference type="ARBA" id="ARBA00023163"/>
    </source>
</evidence>
<dbReference type="InterPro" id="IPR036388">
    <property type="entry name" value="WH-like_DNA-bd_sf"/>
</dbReference>
<dbReference type="InterPro" id="IPR000524">
    <property type="entry name" value="Tscrpt_reg_HTH_GntR"/>
</dbReference>
<dbReference type="EMBL" id="SNYA01000002">
    <property type="protein sequence ID" value="TDP94584.1"/>
    <property type="molecule type" value="Genomic_DNA"/>
</dbReference>
<sequence>MRASDRAYRAIVEEIQSGELAPGAVIGEVEQSARLGVSRTPMREAIARLVADGLVRQQSARVLVVAGFDAADIRALFETRRALEETAARLAAARGNRARFAALAADFRAARPEANNSAADDYYALIARFDEALDTAVDNAYLTQALRPIRAHLARARRIARDNADRLRASVTEHALIADAIARGDAELAAHATHVHLHHALAAILSSIAASPVSEGPA</sequence>
<dbReference type="RefSeq" id="WP_132204923.1">
    <property type="nucleotide sequence ID" value="NZ_CP080492.1"/>
</dbReference>
<keyword evidence="3" id="KW-0804">Transcription</keyword>
<dbReference type="InterPro" id="IPR011711">
    <property type="entry name" value="GntR_C"/>
</dbReference>
<dbReference type="InterPro" id="IPR008920">
    <property type="entry name" value="TF_FadR/GntR_C"/>
</dbReference>
<dbReference type="SMART" id="SM00345">
    <property type="entry name" value="HTH_GNTR"/>
    <property type="match status" value="1"/>
</dbReference>
<dbReference type="OrthoDB" id="8680240at2"/>
<keyword evidence="6" id="KW-1185">Reference proteome</keyword>
<evidence type="ECO:0000256" key="2">
    <source>
        <dbReference type="ARBA" id="ARBA00023125"/>
    </source>
</evidence>
<evidence type="ECO:0000259" key="4">
    <source>
        <dbReference type="PROSITE" id="PS50949"/>
    </source>
</evidence>
<dbReference type="Pfam" id="PF07729">
    <property type="entry name" value="FCD"/>
    <property type="match status" value="1"/>
</dbReference>
<dbReference type="PANTHER" id="PTHR43537">
    <property type="entry name" value="TRANSCRIPTIONAL REGULATOR, GNTR FAMILY"/>
    <property type="match status" value="1"/>
</dbReference>
<feature type="domain" description="HTH gntR-type" evidence="4">
    <location>
        <begin position="1"/>
        <end position="68"/>
    </location>
</feature>
<keyword evidence="2" id="KW-0238">DNA-binding</keyword>
<keyword evidence="1" id="KW-0805">Transcription regulation</keyword>